<name>A0ABQ7FTP2_DUNSA</name>
<dbReference type="Proteomes" id="UP000815325">
    <property type="component" value="Unassembled WGS sequence"/>
</dbReference>
<protein>
    <recommendedName>
        <fullName evidence="4">Encoded protein</fullName>
    </recommendedName>
</protein>
<keyword evidence="3" id="KW-1185">Reference proteome</keyword>
<reference evidence="2" key="1">
    <citation type="submission" date="2017-08" db="EMBL/GenBank/DDBJ databases">
        <authorList>
            <person name="Polle J.E."/>
            <person name="Barry K."/>
            <person name="Cushman J."/>
            <person name="Schmutz J."/>
            <person name="Tran D."/>
            <person name="Hathwaick L.T."/>
            <person name="Yim W.C."/>
            <person name="Jenkins J."/>
            <person name="Mckie-Krisberg Z.M."/>
            <person name="Prochnik S."/>
            <person name="Lindquist E."/>
            <person name="Dockter R.B."/>
            <person name="Adam C."/>
            <person name="Molina H."/>
            <person name="Bunkerborg J."/>
            <person name="Jin E."/>
            <person name="Buchheim M."/>
            <person name="Magnuson J."/>
        </authorList>
    </citation>
    <scope>NUCLEOTIDE SEQUENCE</scope>
    <source>
        <strain evidence="2">CCAP 19/18</strain>
    </source>
</reference>
<evidence type="ECO:0000256" key="1">
    <source>
        <dbReference type="SAM" id="MobiDB-lite"/>
    </source>
</evidence>
<evidence type="ECO:0008006" key="4">
    <source>
        <dbReference type="Google" id="ProtNLM"/>
    </source>
</evidence>
<gene>
    <name evidence="2" type="ORF">DUNSADRAFT_6722</name>
</gene>
<dbReference type="EMBL" id="MU071931">
    <property type="protein sequence ID" value="KAF5825815.1"/>
    <property type="molecule type" value="Genomic_DNA"/>
</dbReference>
<evidence type="ECO:0000313" key="3">
    <source>
        <dbReference type="Proteomes" id="UP000815325"/>
    </source>
</evidence>
<feature type="region of interest" description="Disordered" evidence="1">
    <location>
        <begin position="49"/>
        <end position="76"/>
    </location>
</feature>
<comment type="caution">
    <text evidence="2">The sequence shown here is derived from an EMBL/GenBank/DDBJ whole genome shotgun (WGS) entry which is preliminary data.</text>
</comment>
<accession>A0ABQ7FTP2</accession>
<sequence length="132" mass="14077">MHELHHRANRVLDQNLANNVFAETLMPAIVFQEWGDPVPEDLTDELVAQEQGAAGGADQEHPNDRSPSTLRGKRASIAPAAAVGAWGADEGDSMLQKIHSEASSASSTGSGAQLTAEQQQKLKELQVRGKVV</sequence>
<evidence type="ECO:0000313" key="2">
    <source>
        <dbReference type="EMBL" id="KAF5825815.1"/>
    </source>
</evidence>
<organism evidence="2 3">
    <name type="scientific">Dunaliella salina</name>
    <name type="common">Green alga</name>
    <name type="synonym">Protococcus salinus</name>
    <dbReference type="NCBI Taxonomy" id="3046"/>
    <lineage>
        <taxon>Eukaryota</taxon>
        <taxon>Viridiplantae</taxon>
        <taxon>Chlorophyta</taxon>
        <taxon>core chlorophytes</taxon>
        <taxon>Chlorophyceae</taxon>
        <taxon>CS clade</taxon>
        <taxon>Chlamydomonadales</taxon>
        <taxon>Dunaliellaceae</taxon>
        <taxon>Dunaliella</taxon>
    </lineage>
</organism>
<proteinExistence type="predicted"/>